<dbReference type="GO" id="GO:0005840">
    <property type="term" value="C:ribosome"/>
    <property type="evidence" value="ECO:0007669"/>
    <property type="project" value="UniProtKB-KW"/>
</dbReference>
<dbReference type="InterPro" id="IPR003776">
    <property type="entry name" value="YcaO-like_dom"/>
</dbReference>
<feature type="domain" description="YcaO" evidence="1">
    <location>
        <begin position="80"/>
        <end position="417"/>
    </location>
</feature>
<protein>
    <submittedName>
        <fullName evidence="2">Ribosomal protein S12 methylthiotransferase accessory factor</fullName>
    </submittedName>
</protein>
<keyword evidence="3" id="KW-1185">Reference proteome</keyword>
<name>A0A2T6KFT5_9RHOB</name>
<dbReference type="Gene3D" id="3.30.160.660">
    <property type="match status" value="1"/>
</dbReference>
<evidence type="ECO:0000313" key="3">
    <source>
        <dbReference type="Proteomes" id="UP000244523"/>
    </source>
</evidence>
<dbReference type="PANTHER" id="PTHR37809">
    <property type="entry name" value="RIBOSOMAL PROTEIN S12 METHYLTHIOTRANSFERASE ACCESSORY FACTOR YCAO"/>
    <property type="match status" value="1"/>
</dbReference>
<dbReference type="PROSITE" id="PS51664">
    <property type="entry name" value="YCAO"/>
    <property type="match status" value="1"/>
</dbReference>
<dbReference type="RefSeq" id="WP_168769472.1">
    <property type="nucleotide sequence ID" value="NZ_QBUD01000006.1"/>
</dbReference>
<sequence length="417" mass="44988">MTKTRSSDVSGGVQTALTDTRQKCWQHRICPPQDTLEKITPYLPRMGITRLADITGLDRIGIPVAQAIRPLGRSLSVAQGKGMTLPAARVSAAMEAAEGWHAENLDGPFQQISGLDLMEATDLESLPMSDPPVWDQELTILEGRDIIADRVVALPIDLIGKDYTQAPQHKGFHRTTNGLASGNSLTEAIVSGLHELIERDCIADFAHMTPQDRAARLCHPHMLDACTGDAKTLLDLIASAGFHVFIHDLTNDIGVPAMRATLFSVDQSVPGHGRPRAQPGLGCGCHLDPQTALVRAITEAAQSRLTCIAGARDDLTDRRYDTIADGNLGRLLEMAADLQTADKTRCFDACAAGTSPMGDLDILTRKLTAAGLEKIYVVDLSKADLPIHVVRVFVPGLGYLTSKGPTRGNRYRSADHE</sequence>
<evidence type="ECO:0000259" key="1">
    <source>
        <dbReference type="PROSITE" id="PS51664"/>
    </source>
</evidence>
<evidence type="ECO:0000313" key="2">
    <source>
        <dbReference type="EMBL" id="PUB14187.1"/>
    </source>
</evidence>
<dbReference type="Proteomes" id="UP000244523">
    <property type="component" value="Unassembled WGS sequence"/>
</dbReference>
<dbReference type="Pfam" id="PF02624">
    <property type="entry name" value="YcaO"/>
    <property type="match status" value="1"/>
</dbReference>
<accession>A0A2T6KFT5</accession>
<keyword evidence="2" id="KW-0689">Ribosomal protein</keyword>
<dbReference type="PANTHER" id="PTHR37809:SF1">
    <property type="entry name" value="RIBOSOMAL PROTEIN S12 METHYLTHIOTRANSFERASE ACCESSORY FACTOR YCAO"/>
    <property type="match status" value="1"/>
</dbReference>
<proteinExistence type="predicted"/>
<dbReference type="AlphaFoldDB" id="A0A2T6KFT5"/>
<dbReference type="NCBIfam" id="TIGR00702">
    <property type="entry name" value="YcaO-type kinase domain"/>
    <property type="match status" value="1"/>
</dbReference>
<gene>
    <name evidence="2" type="ORF">C8N45_10661</name>
</gene>
<organism evidence="2 3">
    <name type="scientific">Yoonia sediminilitoris</name>
    <dbReference type="NCBI Taxonomy" id="1286148"/>
    <lineage>
        <taxon>Bacteria</taxon>
        <taxon>Pseudomonadati</taxon>
        <taxon>Pseudomonadota</taxon>
        <taxon>Alphaproteobacteria</taxon>
        <taxon>Rhodobacterales</taxon>
        <taxon>Paracoccaceae</taxon>
        <taxon>Yoonia</taxon>
    </lineage>
</organism>
<keyword evidence="2" id="KW-0808">Transferase</keyword>
<comment type="caution">
    <text evidence="2">The sequence shown here is derived from an EMBL/GenBank/DDBJ whole genome shotgun (WGS) entry which is preliminary data.</text>
</comment>
<dbReference type="GO" id="GO:0016740">
    <property type="term" value="F:transferase activity"/>
    <property type="evidence" value="ECO:0007669"/>
    <property type="project" value="UniProtKB-KW"/>
</dbReference>
<reference evidence="2 3" key="1">
    <citation type="submission" date="2018-04" db="EMBL/GenBank/DDBJ databases">
        <title>Genomic Encyclopedia of Archaeal and Bacterial Type Strains, Phase II (KMG-II): from individual species to whole genera.</title>
        <authorList>
            <person name="Goeker M."/>
        </authorList>
    </citation>
    <scope>NUCLEOTIDE SEQUENCE [LARGE SCALE GENOMIC DNA]</scope>
    <source>
        <strain evidence="2 3">DSM 29955</strain>
    </source>
</reference>
<keyword evidence="2" id="KW-0687">Ribonucleoprotein</keyword>
<dbReference type="EMBL" id="QBUD01000006">
    <property type="protein sequence ID" value="PUB14187.1"/>
    <property type="molecule type" value="Genomic_DNA"/>
</dbReference>